<dbReference type="PANTHER" id="PTHR12425:SF5">
    <property type="entry name" value="SYNEMBRYN"/>
    <property type="match status" value="1"/>
</dbReference>
<dbReference type="RefSeq" id="XP_026671009.1">
    <property type="nucleotide sequence ID" value="XM_026815208.1"/>
</dbReference>
<dbReference type="Pfam" id="PF10165">
    <property type="entry name" value="Ric8"/>
    <property type="match status" value="1"/>
</dbReference>
<comment type="subcellular location">
    <subcellularLocation>
        <location evidence="1">Cytoplasm</location>
        <location evidence="1">Cell cortex</location>
    </subcellularLocation>
</comment>
<keyword evidence="4" id="KW-0344">Guanine-nucleotide releasing factor</keyword>
<evidence type="ECO:0000256" key="6">
    <source>
        <dbReference type="SAM" id="MobiDB-lite"/>
    </source>
</evidence>
<dbReference type="SUPFAM" id="SSF48371">
    <property type="entry name" value="ARM repeat"/>
    <property type="match status" value="1"/>
</dbReference>
<dbReference type="GO" id="GO:0005085">
    <property type="term" value="F:guanyl-nucleotide exchange factor activity"/>
    <property type="evidence" value="ECO:0007669"/>
    <property type="project" value="UniProtKB-KW"/>
</dbReference>
<keyword evidence="5" id="KW-0143">Chaperone</keyword>
<feature type="compositionally biased region" description="Basic and acidic residues" evidence="6">
    <location>
        <begin position="506"/>
        <end position="521"/>
    </location>
</feature>
<evidence type="ECO:0000256" key="4">
    <source>
        <dbReference type="ARBA" id="ARBA00022658"/>
    </source>
</evidence>
<comment type="similarity">
    <text evidence="2">Belongs to the synembryn family.</text>
</comment>
<proteinExistence type="inferred from homology"/>
<dbReference type="PANTHER" id="PTHR12425">
    <property type="entry name" value="SYNEMBRYN"/>
    <property type="match status" value="1"/>
</dbReference>
<feature type="region of interest" description="Disordered" evidence="6">
    <location>
        <begin position="506"/>
        <end position="529"/>
    </location>
</feature>
<dbReference type="InterPro" id="IPR016024">
    <property type="entry name" value="ARM-type_fold"/>
</dbReference>
<dbReference type="InterPro" id="IPR011989">
    <property type="entry name" value="ARM-like"/>
</dbReference>
<dbReference type="GO" id="GO:0001965">
    <property type="term" value="F:G-protein alpha-subunit binding"/>
    <property type="evidence" value="ECO:0007669"/>
    <property type="project" value="TreeGrafter"/>
</dbReference>
<evidence type="ECO:0000256" key="3">
    <source>
        <dbReference type="ARBA" id="ARBA00022490"/>
    </source>
</evidence>
<dbReference type="InterPro" id="IPR008376">
    <property type="entry name" value="Chaperone_Ric-8_A/B"/>
</dbReference>
<gene>
    <name evidence="8" type="primary">LOC108626951</name>
</gene>
<evidence type="ECO:0000313" key="7">
    <source>
        <dbReference type="Proteomes" id="UP000694925"/>
    </source>
</evidence>
<dbReference type="AlphaFoldDB" id="A0AAJ7S431"/>
<evidence type="ECO:0000256" key="5">
    <source>
        <dbReference type="ARBA" id="ARBA00023186"/>
    </source>
</evidence>
<dbReference type="Proteomes" id="UP000694925">
    <property type="component" value="Unplaced"/>
</dbReference>
<accession>A0AAJ7S431</accession>
<dbReference type="PRINTS" id="PR01802">
    <property type="entry name" value="SYNEMBRYN"/>
</dbReference>
<keyword evidence="3" id="KW-0963">Cytoplasm</keyword>
<dbReference type="InterPro" id="IPR019318">
    <property type="entry name" value="Gua_nucleotide_exch_fac_Ric8"/>
</dbReference>
<keyword evidence="7" id="KW-1185">Reference proteome</keyword>
<dbReference type="GeneID" id="108626951"/>
<evidence type="ECO:0000313" key="8">
    <source>
        <dbReference type="RefSeq" id="XP_026671009.1"/>
    </source>
</evidence>
<dbReference type="GO" id="GO:0005938">
    <property type="term" value="C:cell cortex"/>
    <property type="evidence" value="ECO:0007669"/>
    <property type="project" value="UniProtKB-SubCell"/>
</dbReference>
<name>A0AAJ7S431_9HYME</name>
<reference evidence="8" key="1">
    <citation type="submission" date="2025-08" db="UniProtKB">
        <authorList>
            <consortium name="RefSeq"/>
        </authorList>
    </citation>
    <scope>IDENTIFICATION</scope>
    <source>
        <tissue evidence="8">Whole body</tissue>
    </source>
</reference>
<dbReference type="Gene3D" id="1.25.10.10">
    <property type="entry name" value="Leucine-rich Repeat Variant"/>
    <property type="match status" value="1"/>
</dbReference>
<evidence type="ECO:0000256" key="1">
    <source>
        <dbReference type="ARBA" id="ARBA00004544"/>
    </source>
</evidence>
<dbReference type="KEGG" id="ccal:108626951"/>
<organism evidence="7 8">
    <name type="scientific">Ceratina calcarata</name>
    <dbReference type="NCBI Taxonomy" id="156304"/>
    <lineage>
        <taxon>Eukaryota</taxon>
        <taxon>Metazoa</taxon>
        <taxon>Ecdysozoa</taxon>
        <taxon>Arthropoda</taxon>
        <taxon>Hexapoda</taxon>
        <taxon>Insecta</taxon>
        <taxon>Pterygota</taxon>
        <taxon>Neoptera</taxon>
        <taxon>Endopterygota</taxon>
        <taxon>Hymenoptera</taxon>
        <taxon>Apocrita</taxon>
        <taxon>Aculeata</taxon>
        <taxon>Apoidea</taxon>
        <taxon>Anthophila</taxon>
        <taxon>Apidae</taxon>
        <taxon>Ceratina</taxon>
        <taxon>Zadontomerus</taxon>
    </lineage>
</organism>
<dbReference type="GO" id="GO:0007186">
    <property type="term" value="P:G protein-coupled receptor signaling pathway"/>
    <property type="evidence" value="ECO:0007669"/>
    <property type="project" value="TreeGrafter"/>
</dbReference>
<evidence type="ECO:0000256" key="2">
    <source>
        <dbReference type="ARBA" id="ARBA00009049"/>
    </source>
</evidence>
<dbReference type="CTD" id="60626"/>
<protein>
    <submittedName>
        <fullName evidence="8">Synembryn-A isoform X1</fullName>
    </submittedName>
</protein>
<sequence>MDTLVRRIISDSDERFAKNIATFQESYGSRVAFQELNDDRLREKLWEALFLRLLDDSRSSDRYDCLSTLRILSRDKTNLNELITDERIDVLLDIADLKDVNSNGPTTCTNVTVEALKLLCNLIYNSTRLQRLLPRTTTCLRCLIERMRKYDDDDSVPLEVMLFDTRIVFLITALNVATRRIIRTELKGDECLIKMLGNVRQRAGSRAIDHDGSTLACEVLKALFNLYINFEETEEEEKTEELVSILYKLLLSKCKNEDELQSNIVNLLTVIPRDRYSAIVPPTDEVHERVFEKLDMSAVAVLLKFLDERLDRNEDLIGNLSPIVTAFVKMARAERPIRKYARLRILPPLRDVMHRPEEGTTLRAKLCKLLTSPVTEVRDLVAEFLFILCKENVSRMVKYTGYGNAAGMFANKGLLGASGKKPVYSSESEDSETEEYLRHREQINPVTGCFESPKPDPLEGMTEEQKEYEALQLVGLVDKLTRGGLVQPCRIGNDGKPKPIEHVLELREESPEQLHGRRTSADDSDSDSD</sequence>